<reference evidence="2" key="1">
    <citation type="submission" date="2020-05" db="EMBL/GenBank/DDBJ databases">
        <title>Identification of trans-AT polyketide cluster in two marine bacteria, producers of a novel glutaramide-containing polyketide sesbanimide D and analogs.</title>
        <authorList>
            <person name="Kacar D."/>
            <person name="Rodriguez P."/>
            <person name="Canedo L."/>
            <person name="Gonzalez E."/>
            <person name="Galan B."/>
            <person name="De La Calle F."/>
            <person name="Garcia J.L."/>
        </authorList>
    </citation>
    <scope>NUCLEOTIDE SEQUENCE</scope>
    <source>
        <strain evidence="2">PHM038</strain>
    </source>
</reference>
<accession>A0A926NWH7</accession>
<dbReference type="EMBL" id="JABFCZ010000009">
    <property type="protein sequence ID" value="MBD1546584.1"/>
    <property type="molecule type" value="Genomic_DNA"/>
</dbReference>
<protein>
    <recommendedName>
        <fullName evidence="4">Cysteine rich repeat protein</fullName>
    </recommendedName>
</protein>
<feature type="chain" id="PRO_5037656584" description="Cysteine rich repeat protein" evidence="1">
    <location>
        <begin position="20"/>
        <end position="136"/>
    </location>
</feature>
<evidence type="ECO:0008006" key="4">
    <source>
        <dbReference type="Google" id="ProtNLM"/>
    </source>
</evidence>
<feature type="signal peptide" evidence="1">
    <location>
        <begin position="1"/>
        <end position="19"/>
    </location>
</feature>
<keyword evidence="1" id="KW-0732">Signal</keyword>
<evidence type="ECO:0000313" key="2">
    <source>
        <dbReference type="EMBL" id="MBD1546584.1"/>
    </source>
</evidence>
<dbReference type="AlphaFoldDB" id="A0A926NWH7"/>
<comment type="caution">
    <text evidence="2">The sequence shown here is derived from an EMBL/GenBank/DDBJ whole genome shotgun (WGS) entry which is preliminary data.</text>
</comment>
<dbReference type="Proteomes" id="UP000598467">
    <property type="component" value="Unassembled WGS sequence"/>
</dbReference>
<organism evidence="2 3">
    <name type="scientific">Roseibium aggregatum</name>
    <dbReference type="NCBI Taxonomy" id="187304"/>
    <lineage>
        <taxon>Bacteria</taxon>
        <taxon>Pseudomonadati</taxon>
        <taxon>Pseudomonadota</taxon>
        <taxon>Alphaproteobacteria</taxon>
        <taxon>Hyphomicrobiales</taxon>
        <taxon>Stappiaceae</taxon>
        <taxon>Roseibium</taxon>
    </lineage>
</organism>
<sequence length="136" mass="14234">MFLALSTAFAIGLAMPATAQTVGFGDAIKILGASCGKDIETYCKSANLANNEIGKCLDKNQSKISAQCNADRVKVAALLEARFAAQAAAPKICARDAAQKCKGVKAGSGYILRCLLKAQRTVSDKCNEAIDLAGYR</sequence>
<name>A0A926NWH7_9HYPH</name>
<evidence type="ECO:0000256" key="1">
    <source>
        <dbReference type="SAM" id="SignalP"/>
    </source>
</evidence>
<evidence type="ECO:0000313" key="3">
    <source>
        <dbReference type="Proteomes" id="UP000598467"/>
    </source>
</evidence>
<proteinExistence type="predicted"/>
<gene>
    <name evidence="2" type="ORF">HK439_09940</name>
</gene>